<keyword evidence="4 7" id="KW-0812">Transmembrane</keyword>
<evidence type="ECO:0000256" key="4">
    <source>
        <dbReference type="ARBA" id="ARBA00022692"/>
    </source>
</evidence>
<accession>A0ABS6H821</accession>
<comment type="caution">
    <text evidence="8">The sequence shown here is derived from an EMBL/GenBank/DDBJ whole genome shotgun (WGS) entry which is preliminary data.</text>
</comment>
<feature type="transmembrane region" description="Helical" evidence="7">
    <location>
        <begin position="80"/>
        <end position="98"/>
    </location>
</feature>
<dbReference type="Proteomes" id="UP000689967">
    <property type="component" value="Unassembled WGS sequence"/>
</dbReference>
<evidence type="ECO:0000313" key="8">
    <source>
        <dbReference type="EMBL" id="MBU8543863.1"/>
    </source>
</evidence>
<gene>
    <name evidence="8" type="ORF">JJQ90_09105</name>
</gene>
<keyword evidence="9" id="KW-1185">Reference proteome</keyword>
<evidence type="ECO:0000256" key="6">
    <source>
        <dbReference type="ARBA" id="ARBA00023136"/>
    </source>
</evidence>
<keyword evidence="5 7" id="KW-1133">Transmembrane helix</keyword>
<dbReference type="InterPro" id="IPR003370">
    <property type="entry name" value="Chromate_transpt"/>
</dbReference>
<comment type="subcellular location">
    <subcellularLocation>
        <location evidence="1">Cell membrane</location>
        <topology evidence="1">Multi-pass membrane protein</topology>
    </subcellularLocation>
</comment>
<evidence type="ECO:0000256" key="3">
    <source>
        <dbReference type="ARBA" id="ARBA00022475"/>
    </source>
</evidence>
<dbReference type="Pfam" id="PF02417">
    <property type="entry name" value="Chromate_transp"/>
    <property type="match status" value="1"/>
</dbReference>
<evidence type="ECO:0000256" key="2">
    <source>
        <dbReference type="ARBA" id="ARBA00005262"/>
    </source>
</evidence>
<dbReference type="InterPro" id="IPR052518">
    <property type="entry name" value="CHR_Transporter"/>
</dbReference>
<evidence type="ECO:0000313" key="9">
    <source>
        <dbReference type="Proteomes" id="UP000689967"/>
    </source>
</evidence>
<sequence>MSDGEDVLGQLALGFLAISLIAVGGGIAVVPEMNRLAVDVHGWMTNERFAQLFALAQAAPGPNVLVVGLIGWHVAGLTGMLVATLAMTGPAGLLAYGFSRMRTRLSGAAWLRVTEKGLVPIAVGLIFSSGIILAQAAAVHWTALVVTIGSTLFVWRTEFSPLWVLVAGALLGAVFL</sequence>
<keyword evidence="6 7" id="KW-0472">Membrane</keyword>
<dbReference type="PANTHER" id="PTHR43663">
    <property type="entry name" value="CHROMATE TRANSPORT PROTEIN-RELATED"/>
    <property type="match status" value="1"/>
</dbReference>
<reference evidence="8 9" key="1">
    <citation type="submission" date="2021-01" db="EMBL/GenBank/DDBJ databases">
        <title>Roseomonas sp. nov, a bacterium isolated from an oil production mixture in Yumen Oilfield.</title>
        <authorList>
            <person name="Wu D."/>
        </authorList>
    </citation>
    <scope>NUCLEOTIDE SEQUENCE [LARGE SCALE GENOMIC DNA]</scope>
    <source>
        <strain evidence="8 9">ROY-5-3</strain>
    </source>
</reference>
<comment type="similarity">
    <text evidence="2">Belongs to the chromate ion transporter (CHR) (TC 2.A.51) family.</text>
</comment>
<dbReference type="EMBL" id="JAERQM010000002">
    <property type="protein sequence ID" value="MBU8543863.1"/>
    <property type="molecule type" value="Genomic_DNA"/>
</dbReference>
<dbReference type="PANTHER" id="PTHR43663:SF1">
    <property type="entry name" value="CHROMATE TRANSPORTER"/>
    <property type="match status" value="1"/>
</dbReference>
<organism evidence="8 9">
    <name type="scientific">Falsiroseomonas oleicola</name>
    <dbReference type="NCBI Taxonomy" id="2801474"/>
    <lineage>
        <taxon>Bacteria</taxon>
        <taxon>Pseudomonadati</taxon>
        <taxon>Pseudomonadota</taxon>
        <taxon>Alphaproteobacteria</taxon>
        <taxon>Acetobacterales</taxon>
        <taxon>Roseomonadaceae</taxon>
        <taxon>Falsiroseomonas</taxon>
    </lineage>
</organism>
<feature type="transmembrane region" description="Helical" evidence="7">
    <location>
        <begin position="118"/>
        <end position="139"/>
    </location>
</feature>
<protein>
    <submittedName>
        <fullName evidence="8">Chromate transporter</fullName>
    </submittedName>
</protein>
<evidence type="ECO:0000256" key="5">
    <source>
        <dbReference type="ARBA" id="ARBA00022989"/>
    </source>
</evidence>
<proteinExistence type="inferred from homology"/>
<name>A0ABS6H821_9PROT</name>
<feature type="transmembrane region" description="Helical" evidence="7">
    <location>
        <begin position="12"/>
        <end position="31"/>
    </location>
</feature>
<evidence type="ECO:0000256" key="1">
    <source>
        <dbReference type="ARBA" id="ARBA00004651"/>
    </source>
</evidence>
<keyword evidence="3" id="KW-1003">Cell membrane</keyword>
<feature type="transmembrane region" description="Helical" evidence="7">
    <location>
        <begin position="159"/>
        <end position="175"/>
    </location>
</feature>
<dbReference type="RefSeq" id="WP_216874548.1">
    <property type="nucleotide sequence ID" value="NZ_JAERQM010000002.1"/>
</dbReference>
<evidence type="ECO:0000256" key="7">
    <source>
        <dbReference type="SAM" id="Phobius"/>
    </source>
</evidence>